<dbReference type="PROSITE" id="PS01131">
    <property type="entry name" value="RRNA_A_DIMETH"/>
    <property type="match status" value="1"/>
</dbReference>
<dbReference type="OrthoDB" id="9814755at2"/>
<evidence type="ECO:0000256" key="2">
    <source>
        <dbReference type="ARBA" id="ARBA00022552"/>
    </source>
</evidence>
<dbReference type="Proteomes" id="UP000239485">
    <property type="component" value="Unassembled WGS sequence"/>
</dbReference>
<dbReference type="CDD" id="cd02440">
    <property type="entry name" value="AdoMet_MTases"/>
    <property type="match status" value="1"/>
</dbReference>
<keyword evidence="5 7" id="KW-0949">S-adenosyl-L-methionine</keyword>
<feature type="binding site" evidence="7 8">
    <location>
        <position position="99"/>
    </location>
    <ligand>
        <name>S-adenosyl-L-methionine</name>
        <dbReference type="ChEBI" id="CHEBI:59789"/>
    </ligand>
</feature>
<evidence type="ECO:0000313" key="12">
    <source>
        <dbReference type="Proteomes" id="UP000239485"/>
    </source>
</evidence>
<dbReference type="Gene3D" id="1.10.8.100">
    <property type="entry name" value="Ribosomal RNA adenine dimethylase-like, domain 2"/>
    <property type="match status" value="1"/>
</dbReference>
<dbReference type="EMBL" id="PTJD01000004">
    <property type="protein sequence ID" value="PPK97259.1"/>
    <property type="molecule type" value="Genomic_DNA"/>
</dbReference>
<feature type="binding site" evidence="7 8">
    <location>
        <position position="146"/>
    </location>
    <ligand>
        <name>S-adenosyl-L-methionine</name>
        <dbReference type="ChEBI" id="CHEBI:59789"/>
    </ligand>
</feature>
<evidence type="ECO:0000256" key="6">
    <source>
        <dbReference type="ARBA" id="ARBA00022884"/>
    </source>
</evidence>
<feature type="binding site" evidence="7 8">
    <location>
        <position position="78"/>
    </location>
    <ligand>
        <name>S-adenosyl-L-methionine</name>
        <dbReference type="ChEBI" id="CHEBI:59789"/>
    </ligand>
</feature>
<feature type="binding site" evidence="7 8">
    <location>
        <position position="128"/>
    </location>
    <ligand>
        <name>S-adenosyl-L-methionine</name>
        <dbReference type="ChEBI" id="CHEBI:59789"/>
    </ligand>
</feature>
<evidence type="ECO:0000313" key="11">
    <source>
        <dbReference type="EMBL" id="PPK97259.1"/>
    </source>
</evidence>
<dbReference type="InterPro" id="IPR029063">
    <property type="entry name" value="SAM-dependent_MTases_sf"/>
</dbReference>
<feature type="binding site" evidence="7 8">
    <location>
        <position position="51"/>
    </location>
    <ligand>
        <name>S-adenosyl-L-methionine</name>
        <dbReference type="ChEBI" id="CHEBI:59789"/>
    </ligand>
</feature>
<dbReference type="InterPro" id="IPR001737">
    <property type="entry name" value="KsgA/Erm"/>
</dbReference>
<dbReference type="SMART" id="SM00650">
    <property type="entry name" value="rADc"/>
    <property type="match status" value="1"/>
</dbReference>
<keyword evidence="3 7" id="KW-0489">Methyltransferase</keyword>
<keyword evidence="1 7" id="KW-0963">Cytoplasm</keyword>
<accession>A0A2S6ISN7</accession>
<comment type="subcellular location">
    <subcellularLocation>
        <location evidence="7">Cytoplasm</location>
    </subcellularLocation>
</comment>
<organism evidence="11 12">
    <name type="scientific">Kineococcus xinjiangensis</name>
    <dbReference type="NCBI Taxonomy" id="512762"/>
    <lineage>
        <taxon>Bacteria</taxon>
        <taxon>Bacillati</taxon>
        <taxon>Actinomycetota</taxon>
        <taxon>Actinomycetes</taxon>
        <taxon>Kineosporiales</taxon>
        <taxon>Kineosporiaceae</taxon>
        <taxon>Kineococcus</taxon>
    </lineage>
</organism>
<evidence type="ECO:0000256" key="4">
    <source>
        <dbReference type="ARBA" id="ARBA00022679"/>
    </source>
</evidence>
<evidence type="ECO:0000256" key="5">
    <source>
        <dbReference type="ARBA" id="ARBA00022691"/>
    </source>
</evidence>
<keyword evidence="12" id="KW-1185">Reference proteome</keyword>
<feature type="region of interest" description="Disordered" evidence="9">
    <location>
        <begin position="1"/>
        <end position="28"/>
    </location>
</feature>
<dbReference type="EC" id="2.1.1.182" evidence="7"/>
<name>A0A2S6ISN7_9ACTN</name>
<dbReference type="GO" id="GO:0052908">
    <property type="term" value="F:16S rRNA (adenine(1518)-N(6)/adenine(1519)-N(6))-dimethyltransferase activity"/>
    <property type="evidence" value="ECO:0007669"/>
    <property type="project" value="UniProtKB-EC"/>
</dbReference>
<dbReference type="FunFam" id="3.40.50.150:FF:000023">
    <property type="entry name" value="Ribosomal RNA small subunit methyltransferase A"/>
    <property type="match status" value="1"/>
</dbReference>
<dbReference type="InterPro" id="IPR020596">
    <property type="entry name" value="rRNA_Ade_Mease_Trfase_CS"/>
</dbReference>
<reference evidence="11 12" key="1">
    <citation type="submission" date="2018-02" db="EMBL/GenBank/DDBJ databases">
        <title>Genomic Encyclopedia of Archaeal and Bacterial Type Strains, Phase II (KMG-II): from individual species to whole genera.</title>
        <authorList>
            <person name="Goeker M."/>
        </authorList>
    </citation>
    <scope>NUCLEOTIDE SEQUENCE [LARGE SCALE GENOMIC DNA]</scope>
    <source>
        <strain evidence="11 12">DSM 22857</strain>
    </source>
</reference>
<evidence type="ECO:0000256" key="3">
    <source>
        <dbReference type="ARBA" id="ARBA00022603"/>
    </source>
</evidence>
<dbReference type="FunFam" id="1.10.8.100:FF:000003">
    <property type="entry name" value="Ribosomal RNA small subunit methyltransferase A"/>
    <property type="match status" value="1"/>
</dbReference>
<comment type="similarity">
    <text evidence="7">Belongs to the class I-like SAM-binding methyltransferase superfamily. rRNA adenine N(6)-methyltransferase family. RsmA subfamily.</text>
</comment>
<keyword evidence="2 7" id="KW-0698">rRNA processing</keyword>
<dbReference type="Gene3D" id="3.40.50.150">
    <property type="entry name" value="Vaccinia Virus protein VP39"/>
    <property type="match status" value="1"/>
</dbReference>
<dbReference type="NCBIfam" id="TIGR00755">
    <property type="entry name" value="ksgA"/>
    <property type="match status" value="1"/>
</dbReference>
<gene>
    <name evidence="7" type="primary">rsmA</name>
    <name evidence="7" type="synonym">ksgA</name>
    <name evidence="11" type="ORF">CLV92_10477</name>
</gene>
<dbReference type="InterPro" id="IPR020598">
    <property type="entry name" value="rRNA_Ade_methylase_Trfase_N"/>
</dbReference>
<sequence>MARVRQEALIPGDSGDDGDGTPPAGSLLGPADVRALATRLGVRPTKTLGQNFVVDANTVRRIVRAAGLEPGDVVVEVGPGLGSLTLALLDVVDRVVAVEIDPVLAEELPVTLAARARPGAEFEVVLSDALKVTELPGPAPTALVANLPYNVAVPVLLTMLERFPTLRRTLVMVQAEVADRLVAPPGSRTYGVPSVKAAWYAEARRAGAVPPPVFWPVPRVDSGLVALTRREPPVTTASREEVFAVVDAAFAQRRKTLRAALAGWAGSPVAAEEVLRRAGVDPTARGETLGVADFARIAGARTA</sequence>
<evidence type="ECO:0000256" key="7">
    <source>
        <dbReference type="HAMAP-Rule" id="MF_00607"/>
    </source>
</evidence>
<dbReference type="InterPro" id="IPR011530">
    <property type="entry name" value="rRNA_adenine_dimethylase"/>
</dbReference>
<dbReference type="GO" id="GO:0005829">
    <property type="term" value="C:cytosol"/>
    <property type="evidence" value="ECO:0007669"/>
    <property type="project" value="TreeGrafter"/>
</dbReference>
<dbReference type="GO" id="GO:0003723">
    <property type="term" value="F:RNA binding"/>
    <property type="evidence" value="ECO:0007669"/>
    <property type="project" value="UniProtKB-UniRule"/>
</dbReference>
<feature type="binding site" evidence="7 8">
    <location>
        <position position="53"/>
    </location>
    <ligand>
        <name>S-adenosyl-L-methionine</name>
        <dbReference type="ChEBI" id="CHEBI:59789"/>
    </ligand>
</feature>
<dbReference type="SUPFAM" id="SSF53335">
    <property type="entry name" value="S-adenosyl-L-methionine-dependent methyltransferases"/>
    <property type="match status" value="1"/>
</dbReference>
<dbReference type="PANTHER" id="PTHR11727:SF7">
    <property type="entry name" value="DIMETHYLADENOSINE TRANSFERASE-RELATED"/>
    <property type="match status" value="1"/>
</dbReference>
<dbReference type="PROSITE" id="PS51689">
    <property type="entry name" value="SAM_RNA_A_N6_MT"/>
    <property type="match status" value="1"/>
</dbReference>
<proteinExistence type="inferred from homology"/>
<comment type="catalytic activity">
    <reaction evidence="7">
        <text>adenosine(1518)/adenosine(1519) in 16S rRNA + 4 S-adenosyl-L-methionine = N(6)-dimethyladenosine(1518)/N(6)-dimethyladenosine(1519) in 16S rRNA + 4 S-adenosyl-L-homocysteine + 4 H(+)</text>
        <dbReference type="Rhea" id="RHEA:19609"/>
        <dbReference type="Rhea" id="RHEA-COMP:10232"/>
        <dbReference type="Rhea" id="RHEA-COMP:10233"/>
        <dbReference type="ChEBI" id="CHEBI:15378"/>
        <dbReference type="ChEBI" id="CHEBI:57856"/>
        <dbReference type="ChEBI" id="CHEBI:59789"/>
        <dbReference type="ChEBI" id="CHEBI:74411"/>
        <dbReference type="ChEBI" id="CHEBI:74493"/>
        <dbReference type="EC" id="2.1.1.182"/>
    </reaction>
</comment>
<evidence type="ECO:0000256" key="9">
    <source>
        <dbReference type="SAM" id="MobiDB-lite"/>
    </source>
</evidence>
<dbReference type="InterPro" id="IPR023165">
    <property type="entry name" value="rRNA_Ade_diMease-like_C"/>
</dbReference>
<dbReference type="Pfam" id="PF00398">
    <property type="entry name" value="RrnaAD"/>
    <property type="match status" value="1"/>
</dbReference>
<protein>
    <recommendedName>
        <fullName evidence="7">Ribosomal RNA small subunit methyltransferase A</fullName>
        <ecNumber evidence="7">2.1.1.182</ecNumber>
    </recommendedName>
    <alternativeName>
        <fullName evidence="7">16S rRNA (adenine(1518)-N(6)/adenine(1519)-N(6))-dimethyltransferase</fullName>
    </alternativeName>
    <alternativeName>
        <fullName evidence="7">16S rRNA dimethyladenosine transferase</fullName>
    </alternativeName>
    <alternativeName>
        <fullName evidence="7">16S rRNA dimethylase</fullName>
    </alternativeName>
    <alternativeName>
        <fullName evidence="7">S-adenosylmethionine-6-N', N'-adenosyl(rRNA) dimethyltransferase</fullName>
    </alternativeName>
</protein>
<evidence type="ECO:0000259" key="10">
    <source>
        <dbReference type="SMART" id="SM00650"/>
    </source>
</evidence>
<dbReference type="HAMAP" id="MF_00607">
    <property type="entry name" value="16SrRNA_methyltr_A"/>
    <property type="match status" value="1"/>
</dbReference>
<dbReference type="RefSeq" id="WP_104432097.1">
    <property type="nucleotide sequence ID" value="NZ_PTJD01000004.1"/>
</dbReference>
<keyword evidence="4 7" id="KW-0808">Transferase</keyword>
<evidence type="ECO:0000256" key="8">
    <source>
        <dbReference type="PROSITE-ProRule" id="PRU01026"/>
    </source>
</evidence>
<dbReference type="PANTHER" id="PTHR11727">
    <property type="entry name" value="DIMETHYLADENOSINE TRANSFERASE"/>
    <property type="match status" value="1"/>
</dbReference>
<dbReference type="AlphaFoldDB" id="A0A2S6ISN7"/>
<evidence type="ECO:0000256" key="1">
    <source>
        <dbReference type="ARBA" id="ARBA00022490"/>
    </source>
</evidence>
<comment type="caution">
    <text evidence="11">The sequence shown here is derived from an EMBL/GenBank/DDBJ whole genome shotgun (WGS) entry which is preliminary data.</text>
</comment>
<keyword evidence="6 7" id="KW-0694">RNA-binding</keyword>
<feature type="domain" description="Ribosomal RNA adenine methylase transferase N-terminal" evidence="10">
    <location>
        <begin position="58"/>
        <end position="231"/>
    </location>
</feature>
<comment type="function">
    <text evidence="7">Specifically dimethylates two adjacent adenosines (A1518 and A1519) in the loop of a conserved hairpin near the 3'-end of 16S rRNA in the 30S particle. May play a critical role in biogenesis of 30S subunits.</text>
</comment>